<evidence type="ECO:0000313" key="2">
    <source>
        <dbReference type="Proteomes" id="UP001159363"/>
    </source>
</evidence>
<evidence type="ECO:0000313" key="1">
    <source>
        <dbReference type="EMBL" id="KAJ8873183.1"/>
    </source>
</evidence>
<name>A0ABQ9GMD2_9NEOP</name>
<proteinExistence type="predicted"/>
<gene>
    <name evidence="1" type="ORF">PR048_026816</name>
</gene>
<reference evidence="1 2" key="1">
    <citation type="submission" date="2023-02" db="EMBL/GenBank/DDBJ databases">
        <title>LHISI_Scaffold_Assembly.</title>
        <authorList>
            <person name="Stuart O.P."/>
            <person name="Cleave R."/>
            <person name="Magrath M.J.L."/>
            <person name="Mikheyev A.S."/>
        </authorList>
    </citation>
    <scope>NUCLEOTIDE SEQUENCE [LARGE SCALE GENOMIC DNA]</scope>
    <source>
        <strain evidence="1">Daus_M_001</strain>
        <tissue evidence="1">Leg muscle</tissue>
    </source>
</reference>
<comment type="caution">
    <text evidence="1">The sequence shown here is derived from an EMBL/GenBank/DDBJ whole genome shotgun (WGS) entry which is preliminary data.</text>
</comment>
<accession>A0ABQ9GMD2</accession>
<keyword evidence="2" id="KW-1185">Reference proteome</keyword>
<organism evidence="1 2">
    <name type="scientific">Dryococelus australis</name>
    <dbReference type="NCBI Taxonomy" id="614101"/>
    <lineage>
        <taxon>Eukaryota</taxon>
        <taxon>Metazoa</taxon>
        <taxon>Ecdysozoa</taxon>
        <taxon>Arthropoda</taxon>
        <taxon>Hexapoda</taxon>
        <taxon>Insecta</taxon>
        <taxon>Pterygota</taxon>
        <taxon>Neoptera</taxon>
        <taxon>Polyneoptera</taxon>
        <taxon>Phasmatodea</taxon>
        <taxon>Verophasmatodea</taxon>
        <taxon>Anareolatae</taxon>
        <taxon>Phasmatidae</taxon>
        <taxon>Eurycanthinae</taxon>
        <taxon>Dryococelus</taxon>
    </lineage>
</organism>
<dbReference type="Proteomes" id="UP001159363">
    <property type="component" value="Chromosome 10"/>
</dbReference>
<protein>
    <submittedName>
        <fullName evidence="1">Uncharacterized protein</fullName>
    </submittedName>
</protein>
<dbReference type="EMBL" id="JARBHB010000011">
    <property type="protein sequence ID" value="KAJ8873183.1"/>
    <property type="molecule type" value="Genomic_DNA"/>
</dbReference>
<sequence>MPVMTKWNSWFVSVKYIAEYLEDLMQLFSQDDEGGSTVTYFKNLTSDAISVIKCSSVFLVEHFTNTTDAMVEFEGSKYPFINKVYTIWSGLQNSFTLVSKRILDPVKVFILHTSRLFNSQNITAKSVDAIVESAKKIPQGWETPTTTTTTVFGRVFDFLESNRSRVE</sequence>